<dbReference type="InterPro" id="IPR050909">
    <property type="entry name" value="Bact_Autotransporter_VF"/>
</dbReference>
<evidence type="ECO:0000256" key="1">
    <source>
        <dbReference type="ARBA" id="ARBA00004613"/>
    </source>
</evidence>
<dbReference type="Proteomes" id="UP001500975">
    <property type="component" value="Unassembled WGS sequence"/>
</dbReference>
<proteinExistence type="predicted"/>
<keyword evidence="3" id="KW-0732">Signal</keyword>
<keyword evidence="6" id="KW-1185">Reference proteome</keyword>
<dbReference type="SUPFAM" id="SSF51126">
    <property type="entry name" value="Pectin lyase-like"/>
    <property type="match status" value="1"/>
</dbReference>
<dbReference type="InterPro" id="IPR008638">
    <property type="entry name" value="FhaB/CdiA-like_TPS"/>
</dbReference>
<accession>A0ABP8IC63</accession>
<dbReference type="InterPro" id="IPR011050">
    <property type="entry name" value="Pectin_lyase_fold/virulence"/>
</dbReference>
<evidence type="ECO:0000259" key="4">
    <source>
        <dbReference type="SMART" id="SM00912"/>
    </source>
</evidence>
<evidence type="ECO:0000313" key="5">
    <source>
        <dbReference type="EMBL" id="GAA4355713.1"/>
    </source>
</evidence>
<dbReference type="PANTHER" id="PTHR12338">
    <property type="entry name" value="AUTOTRANSPORTER"/>
    <property type="match status" value="1"/>
</dbReference>
<reference evidence="6" key="1">
    <citation type="journal article" date="2019" name="Int. J. Syst. Evol. Microbiol.">
        <title>The Global Catalogue of Microorganisms (GCM) 10K type strain sequencing project: providing services to taxonomists for standard genome sequencing and annotation.</title>
        <authorList>
            <consortium name="The Broad Institute Genomics Platform"/>
            <consortium name="The Broad Institute Genome Sequencing Center for Infectious Disease"/>
            <person name="Wu L."/>
            <person name="Ma J."/>
        </authorList>
    </citation>
    <scope>NUCLEOTIDE SEQUENCE [LARGE SCALE GENOMIC DNA]</scope>
    <source>
        <strain evidence="6">JCM 17804</strain>
    </source>
</reference>
<evidence type="ECO:0000313" key="6">
    <source>
        <dbReference type="Proteomes" id="UP001500975"/>
    </source>
</evidence>
<dbReference type="EMBL" id="BAABGJ010000080">
    <property type="protein sequence ID" value="GAA4355713.1"/>
    <property type="molecule type" value="Genomic_DNA"/>
</dbReference>
<organism evidence="5 6">
    <name type="scientific">Variovorax defluvii</name>
    <dbReference type="NCBI Taxonomy" id="913761"/>
    <lineage>
        <taxon>Bacteria</taxon>
        <taxon>Pseudomonadati</taxon>
        <taxon>Pseudomonadota</taxon>
        <taxon>Betaproteobacteria</taxon>
        <taxon>Burkholderiales</taxon>
        <taxon>Comamonadaceae</taxon>
        <taxon>Variovorax</taxon>
    </lineage>
</organism>
<dbReference type="PANTHER" id="PTHR12338:SF8">
    <property type="entry name" value="HEME_HEMOPEXIN-BINDING PROTEIN"/>
    <property type="match status" value="1"/>
</dbReference>
<evidence type="ECO:0000256" key="2">
    <source>
        <dbReference type="ARBA" id="ARBA00022525"/>
    </source>
</evidence>
<evidence type="ECO:0000256" key="3">
    <source>
        <dbReference type="ARBA" id="ARBA00022729"/>
    </source>
</evidence>
<gene>
    <name evidence="5" type="ORF">GCM10023165_48140</name>
</gene>
<keyword evidence="2" id="KW-0964">Secreted</keyword>
<dbReference type="SMART" id="SM00912">
    <property type="entry name" value="Haemagg_act"/>
    <property type="match status" value="1"/>
</dbReference>
<protein>
    <recommendedName>
        <fullName evidence="4">Filamentous haemagglutinin FhaB/tRNA nuclease CdiA-like TPS domain-containing protein</fullName>
    </recommendedName>
</protein>
<dbReference type="NCBIfam" id="TIGR01901">
    <property type="entry name" value="adhes_NPXG"/>
    <property type="match status" value="1"/>
</dbReference>
<dbReference type="Pfam" id="PF05860">
    <property type="entry name" value="TPS"/>
    <property type="match status" value="1"/>
</dbReference>
<comment type="caution">
    <text evidence="5">The sequence shown here is derived from an EMBL/GenBank/DDBJ whole genome shotgun (WGS) entry which is preliminary data.</text>
</comment>
<dbReference type="InterPro" id="IPR012334">
    <property type="entry name" value="Pectin_lyas_fold"/>
</dbReference>
<sequence length="401" mass="41287">MHRHASLNRARRLVFHRALGTCAVAPETARSACGGNCVAAGSSSRLQQVQLRVRPEVRLDRLAFALVTVLGLCAATSAAAELSPPAANALPTGGQVAAGSASLSTSGSTMTVGQASQRAIINWSSFDVGSAAAVNFVQPNAAAVALNRVTGGSASQIFGRLSANGQVYLVNPSGVLFGRSAQVDAGGLVASTLGISDADFLAGRDRFTQGAGEGASVVNQGRISVAPGGRIALLGTRVSNQGQLLAPGGDVALAAGRQVTLAAGADGHLQLGVDAGELATLVSNGGLVRVTLARAERPRDSIHHQESSCIAMPASTEPTDWSSIACRAPVPWRLRRPARAEQAVLSPAHPSACCMRVFIGGALPWCWGWACAGPWPLRQSPSRRRQLRCPWEARSLPAAPL</sequence>
<dbReference type="Gene3D" id="2.160.20.10">
    <property type="entry name" value="Single-stranded right-handed beta-helix, Pectin lyase-like"/>
    <property type="match status" value="1"/>
</dbReference>
<name>A0ABP8IC63_9BURK</name>
<feature type="domain" description="Filamentous haemagglutinin FhaB/tRNA nuclease CdiA-like TPS" evidence="4">
    <location>
        <begin position="87"/>
        <end position="199"/>
    </location>
</feature>
<comment type="subcellular location">
    <subcellularLocation>
        <location evidence="1">Secreted</location>
    </subcellularLocation>
</comment>